<reference evidence="2" key="1">
    <citation type="submission" date="2025-08" db="UniProtKB">
        <authorList>
            <consortium name="RefSeq"/>
        </authorList>
    </citation>
    <scope>IDENTIFICATION</scope>
</reference>
<evidence type="ECO:0000313" key="2">
    <source>
        <dbReference type="RefSeq" id="XP_035824781.1"/>
    </source>
</evidence>
<dbReference type="Gene3D" id="3.40.50.150">
    <property type="entry name" value="Vaccinia Virus protein VP39"/>
    <property type="match status" value="1"/>
</dbReference>
<proteinExistence type="predicted"/>
<dbReference type="InterPro" id="IPR029063">
    <property type="entry name" value="SAM-dependent_MTases_sf"/>
</dbReference>
<dbReference type="SUPFAM" id="SSF53335">
    <property type="entry name" value="S-adenosyl-L-methionine-dependent methyltransferases"/>
    <property type="match status" value="1"/>
</dbReference>
<sequence length="128" mass="13999">MEADYAVLLKSGCAFSSRSPSLGQIIDCSFFTASSGSSIRSDHRAMSEYVNDKCLRVGMSREESVQAYNEMAPDFNEYVGGIKYIAPEKAADLTSELFPDKSKEKILDLACGTGLVAEAVSFVKKKKY</sequence>
<name>A0ABM1VQT9_APLCA</name>
<keyword evidence="1" id="KW-1185">Reference proteome</keyword>
<evidence type="ECO:0000313" key="1">
    <source>
        <dbReference type="Proteomes" id="UP000694888"/>
    </source>
</evidence>
<protein>
    <submittedName>
        <fullName evidence="2">Uncharacterized protein LOC118477430</fullName>
    </submittedName>
</protein>
<organism evidence="1 2">
    <name type="scientific">Aplysia californica</name>
    <name type="common">California sea hare</name>
    <dbReference type="NCBI Taxonomy" id="6500"/>
    <lineage>
        <taxon>Eukaryota</taxon>
        <taxon>Metazoa</taxon>
        <taxon>Spiralia</taxon>
        <taxon>Lophotrochozoa</taxon>
        <taxon>Mollusca</taxon>
        <taxon>Gastropoda</taxon>
        <taxon>Heterobranchia</taxon>
        <taxon>Euthyneura</taxon>
        <taxon>Tectipleura</taxon>
        <taxon>Aplysiida</taxon>
        <taxon>Aplysioidea</taxon>
        <taxon>Aplysiidae</taxon>
        <taxon>Aplysia</taxon>
    </lineage>
</organism>
<accession>A0ABM1VQT9</accession>
<dbReference type="GeneID" id="118477430"/>
<dbReference type="RefSeq" id="XP_035824781.1">
    <property type="nucleotide sequence ID" value="XM_035968888.1"/>
</dbReference>
<gene>
    <name evidence="2" type="primary">LOC118477430</name>
</gene>
<dbReference type="Proteomes" id="UP000694888">
    <property type="component" value="Unplaced"/>
</dbReference>